<dbReference type="EMBL" id="LSSL01000618">
    <property type="protein sequence ID" value="OLY84099.1"/>
    <property type="molecule type" value="Genomic_DNA"/>
</dbReference>
<sequence length="709" mass="81643">MLRSNYCILDNLVEYYSSSSFSDKKSIITQKKSSTRLCFFLNNGIVSGYEIMPRSEYRPVASEPFLLCPKFTQPSSKILFDNRNYFQAFVYNDILWTVLLCSKNRIYIHNSSRVNSDYSKSPSPFLFNQLEVKRVLDGHKAPIENLFFNRSGSPYHSNSASSSHILASSDKDNINFIWEKLNCSNNHLSTGKLISGYDRDLTVFWTPKYGEIICKQEKTYQKFLYCPSSTEWKSNGCNFMPKAEYTDFYIFPVTTPTYGNPEAVSEPLSEGYYLVFLDKNNSKVELWFSKHSIESELKDEKESGFLFLNTSSLKDNNLNANLDFFMNLYETSSNWPLFSYESVFASFNKRNNCLQIWEFQEMKENSQFNLKYNYKMMINGSLKSINYLLPYFVVTLYEYPDFDEKNLQYVYFTSLSPYPTKIDSEYPISFGFNLSNQELVIKLPNIIKILSYMTSSQQIVISIITEDNKILFLSNKLSDKEKKWVCIHKISLDEDKTFSNYGFVNGDLFIYSISGSSHIYCLDINKITYEPEIPKQTLITETKSNISNDAKPKRKNLAEFVSKTKSKAISNTESDQNILDPAESDYLKNTPRKPGSSLDNTSLDLKIPYFQSAALTLLKNSLLNFDLCVKLIQFDMLDTVQAVIENILKFSEKSLLAQHSSQSKSSKNTINKLLDLEDYLDFLDSSPNPLSPESIILNVPGNLKKVENS</sequence>
<evidence type="ECO:0000313" key="1">
    <source>
        <dbReference type="EMBL" id="OLY84099.1"/>
    </source>
</evidence>
<protein>
    <submittedName>
        <fullName evidence="1">Uncharacterized protein</fullName>
    </submittedName>
</protein>
<name>A0A1R0H4H7_9FUNG</name>
<accession>A0A1R0H4H7</accession>
<proteinExistence type="predicted"/>
<dbReference type="AlphaFoldDB" id="A0A1R0H4H7"/>
<evidence type="ECO:0000313" key="2">
    <source>
        <dbReference type="Proteomes" id="UP000187455"/>
    </source>
</evidence>
<reference evidence="1 2" key="1">
    <citation type="journal article" date="2016" name="Mol. Biol. Evol.">
        <title>Genome-Wide Survey of Gut Fungi (Harpellales) Reveals the First Horizontally Transferred Ubiquitin Gene from a Mosquito Host.</title>
        <authorList>
            <person name="Wang Y."/>
            <person name="White M.M."/>
            <person name="Kvist S."/>
            <person name="Moncalvo J.M."/>
        </authorList>
    </citation>
    <scope>NUCLEOTIDE SEQUENCE [LARGE SCALE GENOMIC DNA]</scope>
    <source>
        <strain evidence="1 2">ALG-7-W6</strain>
    </source>
</reference>
<organism evidence="1 2">
    <name type="scientific">Smittium mucronatum</name>
    <dbReference type="NCBI Taxonomy" id="133383"/>
    <lineage>
        <taxon>Eukaryota</taxon>
        <taxon>Fungi</taxon>
        <taxon>Fungi incertae sedis</taxon>
        <taxon>Zoopagomycota</taxon>
        <taxon>Kickxellomycotina</taxon>
        <taxon>Harpellomycetes</taxon>
        <taxon>Harpellales</taxon>
        <taxon>Legeriomycetaceae</taxon>
        <taxon>Smittium</taxon>
    </lineage>
</organism>
<dbReference type="STRING" id="133383.A0A1R0H4H7"/>
<dbReference type="Proteomes" id="UP000187455">
    <property type="component" value="Unassembled WGS sequence"/>
</dbReference>
<dbReference type="OrthoDB" id="342131at2759"/>
<gene>
    <name evidence="1" type="ORF">AYI68_g1746</name>
</gene>
<comment type="caution">
    <text evidence="1">The sequence shown here is derived from an EMBL/GenBank/DDBJ whole genome shotgun (WGS) entry which is preliminary data.</text>
</comment>
<keyword evidence="2" id="KW-1185">Reference proteome</keyword>